<feature type="transmembrane region" description="Helical" evidence="2">
    <location>
        <begin position="52"/>
        <end position="79"/>
    </location>
</feature>
<evidence type="ECO:0000313" key="3">
    <source>
        <dbReference type="EMBL" id="OYR70045.1"/>
    </source>
</evidence>
<keyword evidence="2" id="KW-1133">Transmembrane helix</keyword>
<keyword evidence="2" id="KW-0472">Membrane</keyword>
<protein>
    <submittedName>
        <fullName evidence="3">Uncharacterized protein</fullName>
    </submittedName>
</protein>
<evidence type="ECO:0000313" key="4">
    <source>
        <dbReference type="Proteomes" id="UP000215607"/>
    </source>
</evidence>
<feature type="non-terminal residue" evidence="3">
    <location>
        <position position="1"/>
    </location>
</feature>
<proteinExistence type="predicted"/>
<keyword evidence="2" id="KW-0812">Transmembrane</keyword>
<dbReference type="AlphaFoldDB" id="A0A256JME2"/>
<sequence length="89" mass="8685">LFPTPRHSASDRSIRPDSAGSATTATTAAVVATSVTGSVPALAVTGGLWVGAYALAGTLPVTLVATTAAVVAVVALPALSGRIERSLAE</sequence>
<organism evidence="3 4">
    <name type="scientific">Halorubrum ezzemoulense</name>
    <name type="common">Halorubrum chaoviator</name>
    <dbReference type="NCBI Taxonomy" id="337243"/>
    <lineage>
        <taxon>Archaea</taxon>
        <taxon>Methanobacteriati</taxon>
        <taxon>Methanobacteriota</taxon>
        <taxon>Stenosarchaea group</taxon>
        <taxon>Halobacteria</taxon>
        <taxon>Halobacteriales</taxon>
        <taxon>Haloferacaceae</taxon>
        <taxon>Halorubrum</taxon>
    </lineage>
</organism>
<feature type="region of interest" description="Disordered" evidence="1">
    <location>
        <begin position="1"/>
        <end position="22"/>
    </location>
</feature>
<gene>
    <name evidence="3" type="ORF">DJ79_00920</name>
</gene>
<reference evidence="3 4" key="1">
    <citation type="journal article" date="2014" name="Front. Microbiol.">
        <title>Population and genomic analysis of the genus Halorubrum.</title>
        <authorList>
            <person name="Fullmer M.S."/>
            <person name="Soucy S.M."/>
            <person name="Swithers K.S."/>
            <person name="Makkay A.M."/>
            <person name="Wheeler R."/>
            <person name="Ventosa A."/>
            <person name="Gogarten J.P."/>
            <person name="Papke R.T."/>
        </authorList>
    </citation>
    <scope>NUCLEOTIDE SEQUENCE [LARGE SCALE GENOMIC DNA]</scope>
    <source>
        <strain evidence="3 4">Ga2p</strain>
    </source>
</reference>
<accession>A0A256JME2</accession>
<dbReference type="Proteomes" id="UP000215607">
    <property type="component" value="Unassembled WGS sequence"/>
</dbReference>
<comment type="caution">
    <text evidence="3">The sequence shown here is derived from an EMBL/GenBank/DDBJ whole genome shotgun (WGS) entry which is preliminary data.</text>
</comment>
<evidence type="ECO:0000256" key="2">
    <source>
        <dbReference type="SAM" id="Phobius"/>
    </source>
</evidence>
<name>A0A256JME2_HALEZ</name>
<evidence type="ECO:0000256" key="1">
    <source>
        <dbReference type="SAM" id="MobiDB-lite"/>
    </source>
</evidence>
<dbReference type="EMBL" id="NHPA01000003">
    <property type="protein sequence ID" value="OYR70045.1"/>
    <property type="molecule type" value="Genomic_DNA"/>
</dbReference>